<dbReference type="KEGG" id="smas:HUE87_08600"/>
<dbReference type="EMBL" id="CP054493">
    <property type="protein sequence ID" value="QOY53951.1"/>
    <property type="molecule type" value="Genomic_DNA"/>
</dbReference>
<proteinExistence type="predicted"/>
<sequence>MDKNNSYFYISGFISLSLFIFFLILFIFMVTSSDKVKAFSIKKDNYISVSIDMPKIEQKSSEKIVSEPVIKKSETSKKNEELDIDNLFSNVWTKSLKKPQQKPKIVDIRRLHEIKKPISKAENNSVESLSKKVDKIETNKIEQENLKSSTALEVNEYLAKIQALVYEYFYPPQNSQGNSVEAVIELSSIGRVYDFRILRYSSSTELNSECDKINSRLRSVIFPKNPDNSSGTYTIILRSEE</sequence>
<protein>
    <submittedName>
        <fullName evidence="2">TonB C-terminal domain-containing protein</fullName>
    </submittedName>
</protein>
<dbReference type="Proteomes" id="UP000593836">
    <property type="component" value="Chromosome"/>
</dbReference>
<dbReference type="Pfam" id="PF13103">
    <property type="entry name" value="TonB_2"/>
    <property type="match status" value="1"/>
</dbReference>
<dbReference type="SUPFAM" id="SSF74653">
    <property type="entry name" value="TolA/TonB C-terminal domain"/>
    <property type="match status" value="1"/>
</dbReference>
<dbReference type="AlphaFoldDB" id="A0A7S7RPT2"/>
<feature type="transmembrane region" description="Helical" evidence="1">
    <location>
        <begin position="6"/>
        <end position="30"/>
    </location>
</feature>
<name>A0A7S7RPT2_9BACT</name>
<keyword evidence="1" id="KW-0472">Membrane</keyword>
<keyword evidence="3" id="KW-1185">Reference proteome</keyword>
<evidence type="ECO:0000313" key="2">
    <source>
        <dbReference type="EMBL" id="QOY53951.1"/>
    </source>
</evidence>
<reference evidence="2 3" key="1">
    <citation type="submission" date="2020-05" db="EMBL/GenBank/DDBJ databases">
        <title>Sulfurimonas marisnigri, sp. nov., and Sulfurimonas baltica, sp. nov., manganese oxide reducing chemolithoautotrophs of the class Epsilonproteobacteria isolated from the pelagic redoxclines of the Black and Baltic Seas and emended description of the genus Sulfurimonas.</title>
        <authorList>
            <person name="Henkel J.V."/>
            <person name="Laudan C."/>
            <person name="Werner J."/>
            <person name="Neu T."/>
            <person name="Plewe S."/>
            <person name="Sproer C."/>
            <person name="Bunk B."/>
            <person name="Schulz-Vogt H.N."/>
        </authorList>
    </citation>
    <scope>NUCLEOTIDE SEQUENCE [LARGE SCALE GENOMIC DNA]</scope>
    <source>
        <strain evidence="2 3">SoZ1</strain>
    </source>
</reference>
<accession>A0A7S7RPT2</accession>
<gene>
    <name evidence="2" type="ORF">HUE87_08600</name>
</gene>
<evidence type="ECO:0000256" key="1">
    <source>
        <dbReference type="SAM" id="Phobius"/>
    </source>
</evidence>
<keyword evidence="1" id="KW-1133">Transmembrane helix</keyword>
<keyword evidence="1" id="KW-0812">Transmembrane</keyword>
<evidence type="ECO:0000313" key="3">
    <source>
        <dbReference type="Proteomes" id="UP000593836"/>
    </source>
</evidence>
<organism evidence="2 3">
    <name type="scientific">Candidatus Sulfurimonas marisnigri</name>
    <dbReference type="NCBI Taxonomy" id="2740405"/>
    <lineage>
        <taxon>Bacteria</taxon>
        <taxon>Pseudomonadati</taxon>
        <taxon>Campylobacterota</taxon>
        <taxon>Epsilonproteobacteria</taxon>
        <taxon>Campylobacterales</taxon>
        <taxon>Sulfurimonadaceae</taxon>
        <taxon>Sulfurimonas</taxon>
    </lineage>
</organism>